<dbReference type="Proteomes" id="UP001219037">
    <property type="component" value="Chromosome"/>
</dbReference>
<dbReference type="InterPro" id="IPR009057">
    <property type="entry name" value="Homeodomain-like_sf"/>
</dbReference>
<dbReference type="NCBIfam" id="NF033577">
    <property type="entry name" value="transpos_IS481"/>
    <property type="match status" value="1"/>
</dbReference>
<dbReference type="Pfam" id="PF13683">
    <property type="entry name" value="rve_3"/>
    <property type="match status" value="1"/>
</dbReference>
<keyword evidence="5" id="KW-1185">Reference proteome</keyword>
<evidence type="ECO:0000259" key="2">
    <source>
        <dbReference type="PROSITE" id="PS50994"/>
    </source>
</evidence>
<evidence type="ECO:0000313" key="3">
    <source>
        <dbReference type="EMBL" id="WFP15221.1"/>
    </source>
</evidence>
<sequence>MKIKNKAIILAVTQGSMSTKATAAHFNVTERWVQALVRRYLQEGDNAFESRSKRPLTSPNQTPPETRDRILQLRSDLVSTGLDAGADSIRAYLENEGILVPSRSTVHRILRQANTVIDQPQKRPNSSLNRFVAVLPNEMWQADFTHWTLADGTDAEVLDFIDDHSRFLISLRAYRRVTVRNVVEQFSAACEEHGRPQKSLTDNGLVFTTRFAGRAGNEDPAKNQFEKLLHRWDVQQINGSPNHPQTQGKIERFHRTLKQWLRAQPRARSVQTLNKQLTQFQQIYNHDRPHRAIKRKTPASVYSALPKATPVPQPQEDYRIRNDTVDKFGKLTIRYDGKLRHLGMGATYSGIPVRMMVDDREITVIHRKTGEILRYFEIDVSKNYQKPTKRLSK</sequence>
<feature type="compositionally biased region" description="Polar residues" evidence="1">
    <location>
        <begin position="55"/>
        <end position="64"/>
    </location>
</feature>
<dbReference type="InterPro" id="IPR047656">
    <property type="entry name" value="IS481-like_transpos"/>
</dbReference>
<accession>A0ABY8H2Q4</accession>
<evidence type="ECO:0000313" key="4">
    <source>
        <dbReference type="EMBL" id="WFP17649.1"/>
    </source>
</evidence>
<feature type="region of interest" description="Disordered" evidence="1">
    <location>
        <begin position="48"/>
        <end position="67"/>
    </location>
</feature>
<evidence type="ECO:0000313" key="5">
    <source>
        <dbReference type="Proteomes" id="UP001219037"/>
    </source>
</evidence>
<dbReference type="EMBL" id="CP121252">
    <property type="protein sequence ID" value="WFP15221.1"/>
    <property type="molecule type" value="Genomic_DNA"/>
</dbReference>
<dbReference type="Pfam" id="PF13565">
    <property type="entry name" value="HTH_32"/>
    <property type="match status" value="1"/>
</dbReference>
<evidence type="ECO:0000256" key="1">
    <source>
        <dbReference type="SAM" id="MobiDB-lite"/>
    </source>
</evidence>
<proteinExistence type="predicted"/>
<reference evidence="3 5" key="1">
    <citation type="submission" date="2023-04" db="EMBL/GenBank/DDBJ databases">
        <title>Funneling lignin-derived compounds into biodiesel using alkali-halophilic Citricoccus sp. P2.</title>
        <authorList>
            <person name="Luo C.-B."/>
        </authorList>
    </citation>
    <scope>NUCLEOTIDE SEQUENCE [LARGE SCALE GENOMIC DNA]</scope>
    <source>
        <strain evidence="3 5">P2</strain>
    </source>
</reference>
<dbReference type="PANTHER" id="PTHR35004:SF7">
    <property type="entry name" value="INTEGRASE PROTEIN"/>
    <property type="match status" value="1"/>
</dbReference>
<dbReference type="SUPFAM" id="SSF46689">
    <property type="entry name" value="Homeodomain-like"/>
    <property type="match status" value="1"/>
</dbReference>
<dbReference type="InterPro" id="IPR012337">
    <property type="entry name" value="RNaseH-like_sf"/>
</dbReference>
<dbReference type="Gene3D" id="3.30.420.10">
    <property type="entry name" value="Ribonuclease H-like superfamily/Ribonuclease H"/>
    <property type="match status" value="1"/>
</dbReference>
<name>A0ABY8H2Q4_9MICC</name>
<feature type="domain" description="Integrase catalytic" evidence="2">
    <location>
        <begin position="132"/>
        <end position="306"/>
    </location>
</feature>
<dbReference type="EMBL" id="CP121252">
    <property type="protein sequence ID" value="WFP17649.1"/>
    <property type="molecule type" value="Genomic_DNA"/>
</dbReference>
<dbReference type="SUPFAM" id="SSF53098">
    <property type="entry name" value="Ribonuclease H-like"/>
    <property type="match status" value="1"/>
</dbReference>
<dbReference type="RefSeq" id="WP_278155767.1">
    <property type="nucleotide sequence ID" value="NZ_CP121252.1"/>
</dbReference>
<gene>
    <name evidence="4" type="ORF">P8192_05975</name>
    <name evidence="3" type="ORF">P8192_07170</name>
</gene>
<dbReference type="InterPro" id="IPR001584">
    <property type="entry name" value="Integrase_cat-core"/>
</dbReference>
<dbReference type="PROSITE" id="PS50994">
    <property type="entry name" value="INTEGRASE"/>
    <property type="match status" value="1"/>
</dbReference>
<dbReference type="InterPro" id="IPR036397">
    <property type="entry name" value="RNaseH_sf"/>
</dbReference>
<dbReference type="PANTHER" id="PTHR35004">
    <property type="entry name" value="TRANSPOSASE RV3428C-RELATED"/>
    <property type="match status" value="1"/>
</dbReference>
<protein>
    <submittedName>
        <fullName evidence="3">IS481 family transposase</fullName>
    </submittedName>
</protein>
<organism evidence="3 5">
    <name type="scientific">Citricoccus muralis</name>
    <dbReference type="NCBI Taxonomy" id="169134"/>
    <lineage>
        <taxon>Bacteria</taxon>
        <taxon>Bacillati</taxon>
        <taxon>Actinomycetota</taxon>
        <taxon>Actinomycetes</taxon>
        <taxon>Micrococcales</taxon>
        <taxon>Micrococcaceae</taxon>
        <taxon>Citricoccus</taxon>
    </lineage>
</organism>